<protein>
    <submittedName>
        <fullName evidence="1">Uncharacterized protein</fullName>
    </submittedName>
</protein>
<reference evidence="1 2" key="1">
    <citation type="submission" date="2024-08" db="EMBL/GenBank/DDBJ databases">
        <authorList>
            <person name="Cucini C."/>
            <person name="Frati F."/>
        </authorList>
    </citation>
    <scope>NUCLEOTIDE SEQUENCE [LARGE SCALE GENOMIC DNA]</scope>
</reference>
<gene>
    <name evidence="1" type="ORF">ODALV1_LOCUS9678</name>
</gene>
<evidence type="ECO:0000313" key="1">
    <source>
        <dbReference type="EMBL" id="CAL8097582.1"/>
    </source>
</evidence>
<evidence type="ECO:0000313" key="2">
    <source>
        <dbReference type="Proteomes" id="UP001642540"/>
    </source>
</evidence>
<accession>A0ABP1QBX8</accession>
<keyword evidence="2" id="KW-1185">Reference proteome</keyword>
<name>A0ABP1QBX8_9HEXA</name>
<dbReference type="SUPFAM" id="SSF75005">
    <property type="entry name" value="Arabinanase/levansucrase/invertase"/>
    <property type="match status" value="1"/>
</dbReference>
<dbReference type="EMBL" id="CAXLJM020000029">
    <property type="protein sequence ID" value="CAL8097582.1"/>
    <property type="molecule type" value="Genomic_DNA"/>
</dbReference>
<organism evidence="1 2">
    <name type="scientific">Orchesella dallaii</name>
    <dbReference type="NCBI Taxonomy" id="48710"/>
    <lineage>
        <taxon>Eukaryota</taxon>
        <taxon>Metazoa</taxon>
        <taxon>Ecdysozoa</taxon>
        <taxon>Arthropoda</taxon>
        <taxon>Hexapoda</taxon>
        <taxon>Collembola</taxon>
        <taxon>Entomobryomorpha</taxon>
        <taxon>Entomobryoidea</taxon>
        <taxon>Orchesellidae</taxon>
        <taxon>Orchesellinae</taxon>
        <taxon>Orchesella</taxon>
    </lineage>
</organism>
<proteinExistence type="predicted"/>
<sequence>MKTSTTTAIPSFRAVGGIDGTIMKHNGEWMPTEDWECNDGCLNEGDYLIYNRNVERVIFVFTRNDEEDVYNTGHAAFTVSPDLTEIWMVYHAVANSTEGTYVLLELKKLIGMRMEPPSSQDLMGTITTITLNLFLVAQLKFNLVVKLLIAS</sequence>
<dbReference type="Gene3D" id="2.115.10.20">
    <property type="entry name" value="Glycosyl hydrolase domain, family 43"/>
    <property type="match status" value="1"/>
</dbReference>
<dbReference type="Proteomes" id="UP001642540">
    <property type="component" value="Unassembled WGS sequence"/>
</dbReference>
<dbReference type="InterPro" id="IPR023296">
    <property type="entry name" value="Glyco_hydro_beta-prop_sf"/>
</dbReference>
<comment type="caution">
    <text evidence="1">The sequence shown here is derived from an EMBL/GenBank/DDBJ whole genome shotgun (WGS) entry which is preliminary data.</text>
</comment>